<accession>M3Y5Z7</accession>
<dbReference type="EMBL" id="AEYP01088950">
    <property type="status" value="NOT_ANNOTATED_CDS"/>
    <property type="molecule type" value="Genomic_DNA"/>
</dbReference>
<dbReference type="Ensembl" id="ENSMPUT00000006861.1">
    <property type="protein sequence ID" value="ENSMPUP00000006748.1"/>
    <property type="gene ID" value="ENSMPUG00000006802.1"/>
</dbReference>
<feature type="region of interest" description="Disordered" evidence="1">
    <location>
        <begin position="72"/>
        <end position="133"/>
    </location>
</feature>
<sequence>MVWTKFVLRFHVEGSKKGSSPELAEGEGLERARGKGAGTEAGVRAGPEPRGGGRRGPVAVLPSVFRAGTCAPRFRAGRSTQPRRNPRFGEMRSRAVPFTSFPRPRPRSGRCGYGTERARGGARNQSRRASPTSVVRFPASVIWPVCVLLCASGEKEVP</sequence>
<evidence type="ECO:0000313" key="2">
    <source>
        <dbReference type="Ensembl" id="ENSMPUP00000006748.1"/>
    </source>
</evidence>
<feature type="compositionally biased region" description="Polar residues" evidence="1">
    <location>
        <begin position="123"/>
        <end position="133"/>
    </location>
</feature>
<reference evidence="2" key="1">
    <citation type="submission" date="2024-06" db="UniProtKB">
        <authorList>
            <consortium name="Ensembl"/>
        </authorList>
    </citation>
    <scope>IDENTIFICATION</scope>
</reference>
<dbReference type="InParanoid" id="M3Y5Z7"/>
<dbReference type="AlphaFoldDB" id="M3Y5Z7"/>
<evidence type="ECO:0000256" key="1">
    <source>
        <dbReference type="SAM" id="MobiDB-lite"/>
    </source>
</evidence>
<proteinExistence type="predicted"/>
<dbReference type="HOGENOM" id="CLU_1668840_0_0_1"/>
<dbReference type="EMBL" id="AEYP01088951">
    <property type="status" value="NOT_ANNOTATED_CDS"/>
    <property type="molecule type" value="Genomic_DNA"/>
</dbReference>
<feature type="region of interest" description="Disordered" evidence="1">
    <location>
        <begin position="14"/>
        <end position="57"/>
    </location>
</feature>
<name>M3Y5Z7_MUSPF</name>
<protein>
    <submittedName>
        <fullName evidence="2">Uncharacterized protein</fullName>
    </submittedName>
</protein>
<organism evidence="2">
    <name type="scientific">Mustela putorius furo</name>
    <name type="common">European domestic ferret</name>
    <name type="synonym">Mustela furo</name>
    <dbReference type="NCBI Taxonomy" id="9669"/>
    <lineage>
        <taxon>Eukaryota</taxon>
        <taxon>Metazoa</taxon>
        <taxon>Chordata</taxon>
        <taxon>Craniata</taxon>
        <taxon>Vertebrata</taxon>
        <taxon>Euteleostomi</taxon>
        <taxon>Mammalia</taxon>
        <taxon>Eutheria</taxon>
        <taxon>Laurasiatheria</taxon>
        <taxon>Carnivora</taxon>
        <taxon>Caniformia</taxon>
        <taxon>Musteloidea</taxon>
        <taxon>Mustelidae</taxon>
        <taxon>Mustelinae</taxon>
        <taxon>Mustela</taxon>
    </lineage>
</organism>